<proteinExistence type="predicted"/>
<name>A0A6A6Y801_9PEZI</name>
<accession>A0A6A6Y801</accession>
<reference evidence="1 3" key="1">
    <citation type="journal article" date="2020" name="Stud. Mycol.">
        <title>101 Dothideomycetes genomes: a test case for predicting lifestyles and emergence of pathogens.</title>
        <authorList>
            <person name="Haridas S."/>
            <person name="Albert R."/>
            <person name="Binder M."/>
            <person name="Bloem J."/>
            <person name="Labutti K."/>
            <person name="Salamov A."/>
            <person name="Andreopoulos B."/>
            <person name="Baker S."/>
            <person name="Barry K."/>
            <person name="Bills G."/>
            <person name="Bluhm B."/>
            <person name="Cannon C."/>
            <person name="Castanera R."/>
            <person name="Culley D."/>
            <person name="Daum C."/>
            <person name="Ezra D."/>
            <person name="Gonzalez J."/>
            <person name="Henrissat B."/>
            <person name="Kuo A."/>
            <person name="Liang C."/>
            <person name="Lipzen A."/>
            <person name="Lutzoni F."/>
            <person name="Magnuson J."/>
            <person name="Mondo S."/>
            <person name="Nolan M."/>
            <person name="Ohm R."/>
            <person name="Pangilinan J."/>
            <person name="Park H.-J."/>
            <person name="Ramirez L."/>
            <person name="Alfaro M."/>
            <person name="Sun H."/>
            <person name="Tritt A."/>
            <person name="Yoshinaga Y."/>
            <person name="Zwiers L.-H."/>
            <person name="Turgeon B."/>
            <person name="Goodwin S."/>
            <person name="Spatafora J."/>
            <person name="Crous P."/>
            <person name="Grigoriev I."/>
        </authorList>
    </citation>
    <scope>NUCLEOTIDE SEQUENCE</scope>
    <source>
        <strain evidence="1 3">CBS 304.34</strain>
    </source>
</reference>
<dbReference type="Proteomes" id="UP000504636">
    <property type="component" value="Unplaced"/>
</dbReference>
<evidence type="ECO:0000313" key="3">
    <source>
        <dbReference type="RefSeq" id="XP_033571906.1"/>
    </source>
</evidence>
<organism evidence="1">
    <name type="scientific">Mytilinidion resinicola</name>
    <dbReference type="NCBI Taxonomy" id="574789"/>
    <lineage>
        <taxon>Eukaryota</taxon>
        <taxon>Fungi</taxon>
        <taxon>Dikarya</taxon>
        <taxon>Ascomycota</taxon>
        <taxon>Pezizomycotina</taxon>
        <taxon>Dothideomycetes</taxon>
        <taxon>Pleosporomycetidae</taxon>
        <taxon>Mytilinidiales</taxon>
        <taxon>Mytilinidiaceae</taxon>
        <taxon>Mytilinidion</taxon>
    </lineage>
</organism>
<protein>
    <submittedName>
        <fullName evidence="1 3">Uncharacterized protein</fullName>
    </submittedName>
</protein>
<dbReference type="AlphaFoldDB" id="A0A6A6Y801"/>
<reference evidence="3" key="2">
    <citation type="submission" date="2020-04" db="EMBL/GenBank/DDBJ databases">
        <authorList>
            <consortium name="NCBI Genome Project"/>
        </authorList>
    </citation>
    <scope>NUCLEOTIDE SEQUENCE</scope>
    <source>
        <strain evidence="3">CBS 304.34</strain>
    </source>
</reference>
<evidence type="ECO:0000313" key="1">
    <source>
        <dbReference type="EMBL" id="KAF2804942.1"/>
    </source>
</evidence>
<dbReference type="GeneID" id="54464780"/>
<dbReference type="RefSeq" id="XP_033571906.1">
    <property type="nucleotide sequence ID" value="XM_033723887.1"/>
</dbReference>
<evidence type="ECO:0000313" key="2">
    <source>
        <dbReference type="Proteomes" id="UP000504636"/>
    </source>
</evidence>
<dbReference type="EMBL" id="MU003711">
    <property type="protein sequence ID" value="KAF2804942.1"/>
    <property type="molecule type" value="Genomic_DNA"/>
</dbReference>
<reference evidence="3" key="3">
    <citation type="submission" date="2025-04" db="UniProtKB">
        <authorList>
            <consortium name="RefSeq"/>
        </authorList>
    </citation>
    <scope>IDENTIFICATION</scope>
    <source>
        <strain evidence="3">CBS 304.34</strain>
    </source>
</reference>
<dbReference type="OrthoDB" id="3538597at2759"/>
<sequence>MPFSDLELRQLAERYRITFFPEQPSSRWPAAHRQTFQNIQKLGVQLFDNFCSVPDVHSGDQPWKGQLKRRAEWLVENAARLFKQKRNEADWRLHIEATVFQRLAVEIACPECRARIWRSEIEVSFDQHDGITEDLAQQRKNRAVCQCPAVDRIHDFYEMGISPLFDDRIQREIQDDSTYPAPPNVYTPKQQPDRIYGLRQTKNFKQLLSQPVTADPTYSPATTLGDTIRVSPFKKENDPLIFPFLILEAKSEDSKAGFDAIQTQTAFPIFALLNLQHKLRKRVKASRTNLSPFVWFLANRGDSWRVYGCYITDSNPIEYHIVHMWAGSVVSYNNALQLLLIIDYIFDWARDLYRPSILRQLKSIATDKDYDAVSLTRETNIFSSYSRISDWVPGAPTHVDGFDHELDKLRQAPTMDYQNLSALDSSQSKLVLRRSALVIRTRVVGLWLSTQNIGAFLEYARKDSEDDSSVSAAAEILRFISANISETVFFNADDLRGWEQWWSDDETTTGPNEKLLVITSFATFINKSWDIVHESTYLAVSRDVLLILNTHANVLLNAEEMQAIDWAHRSWSIGDIHDASLCLGTFSPEQLLMAAISCTCFSPFSRIEQEQRCAANSSAAGAFDAGNLRRSLLRNLVQKYHKLRPPRQAPPNLDPTIRPMNPGVTYVDPEQRDSNESFIRVFETIDDSTEIDGAHVPQECEMCNQSERQKERKEKGEEFVPWANPWADQVELSDRGMVLVESLSLKNQLIERQDSCVYTLTDSEEFEDPEALALIVKDLRQSGKVYHTFLHAH</sequence>
<keyword evidence="2" id="KW-1185">Reference proteome</keyword>
<gene>
    <name evidence="1 3" type="ORF">BDZ99DRAFT_502359</name>
</gene>